<dbReference type="GO" id="GO:0004743">
    <property type="term" value="F:pyruvate kinase activity"/>
    <property type="evidence" value="ECO:0007669"/>
    <property type="project" value="UniProtKB-EC"/>
</dbReference>
<gene>
    <name evidence="2" type="primary">ttuE</name>
    <name evidence="2" type="ORF">Pla8534_16250</name>
</gene>
<accession>A0A518DPS9</accession>
<organism evidence="2 3">
    <name type="scientific">Lignipirellula cremea</name>
    <dbReference type="NCBI Taxonomy" id="2528010"/>
    <lineage>
        <taxon>Bacteria</taxon>
        <taxon>Pseudomonadati</taxon>
        <taxon>Planctomycetota</taxon>
        <taxon>Planctomycetia</taxon>
        <taxon>Pirellulales</taxon>
        <taxon>Pirellulaceae</taxon>
        <taxon>Lignipirellula</taxon>
    </lineage>
</organism>
<dbReference type="AlphaFoldDB" id="A0A518DPS9"/>
<sequence>MPRSPKCWPSWFGAGVDVFRLNMAHGKVEDYDLIVRDIRQIGRQMQRALGVLVDLAGPKIRLGVLVEDPTECTAGERV</sequence>
<proteinExistence type="predicted"/>
<keyword evidence="2" id="KW-0808">Transferase</keyword>
<dbReference type="InterPro" id="IPR015793">
    <property type="entry name" value="Pyrv_Knase_brl"/>
</dbReference>
<evidence type="ECO:0000313" key="3">
    <source>
        <dbReference type="Proteomes" id="UP000317648"/>
    </source>
</evidence>
<dbReference type="Pfam" id="PF00224">
    <property type="entry name" value="PK"/>
    <property type="match status" value="1"/>
</dbReference>
<keyword evidence="2" id="KW-0670">Pyruvate</keyword>
<keyword evidence="2" id="KW-0418">Kinase</keyword>
<dbReference type="GO" id="GO:0030955">
    <property type="term" value="F:potassium ion binding"/>
    <property type="evidence" value="ECO:0007669"/>
    <property type="project" value="InterPro"/>
</dbReference>
<dbReference type="EMBL" id="CP036433">
    <property type="protein sequence ID" value="QDU93841.1"/>
    <property type="molecule type" value="Genomic_DNA"/>
</dbReference>
<evidence type="ECO:0000313" key="2">
    <source>
        <dbReference type="EMBL" id="QDU93841.1"/>
    </source>
</evidence>
<dbReference type="EC" id="2.7.1.40" evidence="2"/>
<dbReference type="Gene3D" id="3.20.20.60">
    <property type="entry name" value="Phosphoenolpyruvate-binding domains"/>
    <property type="match status" value="1"/>
</dbReference>
<dbReference type="Proteomes" id="UP000317648">
    <property type="component" value="Chromosome"/>
</dbReference>
<protein>
    <submittedName>
        <fullName evidence="2">Pyruvate kinase</fullName>
        <ecNumber evidence="2">2.7.1.40</ecNumber>
    </submittedName>
</protein>
<dbReference type="OrthoDB" id="9812123at2"/>
<dbReference type="InterPro" id="IPR015813">
    <property type="entry name" value="Pyrv/PenolPyrv_kinase-like_dom"/>
</dbReference>
<name>A0A518DPS9_9BACT</name>
<dbReference type="GO" id="GO:0000287">
    <property type="term" value="F:magnesium ion binding"/>
    <property type="evidence" value="ECO:0007669"/>
    <property type="project" value="InterPro"/>
</dbReference>
<dbReference type="InterPro" id="IPR015806">
    <property type="entry name" value="Pyrv_Knase_insert_dom_sf"/>
</dbReference>
<feature type="domain" description="Pyruvate kinase barrel" evidence="1">
    <location>
        <begin position="14"/>
        <end position="71"/>
    </location>
</feature>
<dbReference type="SUPFAM" id="SSF51621">
    <property type="entry name" value="Phosphoenolpyruvate/pyruvate domain"/>
    <property type="match status" value="1"/>
</dbReference>
<evidence type="ECO:0000259" key="1">
    <source>
        <dbReference type="Pfam" id="PF00224"/>
    </source>
</evidence>
<dbReference type="KEGG" id="lcre:Pla8534_16250"/>
<reference evidence="2 3" key="1">
    <citation type="submission" date="2019-02" db="EMBL/GenBank/DDBJ databases">
        <title>Deep-cultivation of Planctomycetes and their phenomic and genomic characterization uncovers novel biology.</title>
        <authorList>
            <person name="Wiegand S."/>
            <person name="Jogler M."/>
            <person name="Boedeker C."/>
            <person name="Pinto D."/>
            <person name="Vollmers J."/>
            <person name="Rivas-Marin E."/>
            <person name="Kohn T."/>
            <person name="Peeters S.H."/>
            <person name="Heuer A."/>
            <person name="Rast P."/>
            <person name="Oberbeckmann S."/>
            <person name="Bunk B."/>
            <person name="Jeske O."/>
            <person name="Meyerdierks A."/>
            <person name="Storesund J.E."/>
            <person name="Kallscheuer N."/>
            <person name="Luecker S."/>
            <person name="Lage O.M."/>
            <person name="Pohl T."/>
            <person name="Merkel B.J."/>
            <person name="Hornburger P."/>
            <person name="Mueller R.-W."/>
            <person name="Bruemmer F."/>
            <person name="Labrenz M."/>
            <person name="Spormann A.M."/>
            <person name="Op den Camp H."/>
            <person name="Overmann J."/>
            <person name="Amann R."/>
            <person name="Jetten M.S.M."/>
            <person name="Mascher T."/>
            <person name="Medema M.H."/>
            <person name="Devos D.P."/>
            <person name="Kaster A.-K."/>
            <person name="Ovreas L."/>
            <person name="Rohde M."/>
            <person name="Galperin M.Y."/>
            <person name="Jogler C."/>
        </authorList>
    </citation>
    <scope>NUCLEOTIDE SEQUENCE [LARGE SCALE GENOMIC DNA]</scope>
    <source>
        <strain evidence="2 3">Pla85_3_4</strain>
    </source>
</reference>
<dbReference type="GO" id="GO:0016301">
    <property type="term" value="F:kinase activity"/>
    <property type="evidence" value="ECO:0007669"/>
    <property type="project" value="UniProtKB-KW"/>
</dbReference>
<dbReference type="InterPro" id="IPR040442">
    <property type="entry name" value="Pyrv_kinase-like_dom_sf"/>
</dbReference>
<keyword evidence="3" id="KW-1185">Reference proteome</keyword>
<dbReference type="Gene3D" id="2.40.33.10">
    <property type="entry name" value="PK beta-barrel domain-like"/>
    <property type="match status" value="1"/>
</dbReference>